<keyword evidence="4" id="KW-1185">Reference proteome</keyword>
<evidence type="ECO:0000256" key="1">
    <source>
        <dbReference type="ARBA" id="ARBA00022723"/>
    </source>
</evidence>
<dbReference type="InterPro" id="IPR037523">
    <property type="entry name" value="VOC_core"/>
</dbReference>
<evidence type="ECO:0000313" key="3">
    <source>
        <dbReference type="EMBL" id="KRR09359.1"/>
    </source>
</evidence>
<dbReference type="PANTHER" id="PTHR43048:SF5">
    <property type="entry name" value="BLR5325 PROTEIN"/>
    <property type="match status" value="1"/>
</dbReference>
<dbReference type="CDD" id="cd06587">
    <property type="entry name" value="VOC"/>
    <property type="match status" value="1"/>
</dbReference>
<dbReference type="InterPro" id="IPR004360">
    <property type="entry name" value="Glyas_Fos-R_dOase_dom"/>
</dbReference>
<dbReference type="EMBL" id="LLXX01000065">
    <property type="protein sequence ID" value="KRR09359.1"/>
    <property type="molecule type" value="Genomic_DNA"/>
</dbReference>
<feature type="domain" description="VOC" evidence="2">
    <location>
        <begin position="9"/>
        <end position="126"/>
    </location>
</feature>
<dbReference type="Gene3D" id="3.10.180.10">
    <property type="entry name" value="2,3-Dihydroxybiphenyl 1,2-Dioxygenase, domain 1"/>
    <property type="match status" value="1"/>
</dbReference>
<reference evidence="3 4" key="1">
    <citation type="submission" date="2014-03" db="EMBL/GenBank/DDBJ databases">
        <title>Bradyrhizobium valentinum sp. nov., isolated from effective nodules of Lupinus mariae-josephae, a lupine endemic of basic-lime soils in Eastern Spain.</title>
        <authorList>
            <person name="Duran D."/>
            <person name="Rey L."/>
            <person name="Navarro A."/>
            <person name="Busquets A."/>
            <person name="Imperial J."/>
            <person name="Ruiz-Argueso T."/>
        </authorList>
    </citation>
    <scope>NUCLEOTIDE SEQUENCE [LARGE SCALE GENOMIC DNA]</scope>
    <source>
        <strain evidence="3 4">LmjM3</strain>
    </source>
</reference>
<dbReference type="SUPFAM" id="SSF54593">
    <property type="entry name" value="Glyoxalase/Bleomycin resistance protein/Dihydroxybiphenyl dioxygenase"/>
    <property type="match status" value="1"/>
</dbReference>
<dbReference type="AlphaFoldDB" id="A0A0R3KYE9"/>
<accession>A0A0R3KYE9</accession>
<dbReference type="STRING" id="1518501.CQ10_22440"/>
<dbReference type="PROSITE" id="PS51819">
    <property type="entry name" value="VOC"/>
    <property type="match status" value="1"/>
</dbReference>
<sequence length="131" mass="14129">MSTVNWAVTWDHVHLRSPDPEATAAWLEDVLGGEIVRGPGRIDVKLGGANIFIAPVTAGDGVNTPPVTPYQGLDHFGLTVKDIDAVAAEIKAKGVEFTKEPTTIRPGVRICFIRGPQGISIELLERDKKYA</sequence>
<gene>
    <name evidence="3" type="ORF">CP49_34195</name>
</gene>
<dbReference type="OrthoDB" id="9799428at2"/>
<dbReference type="GO" id="GO:0004493">
    <property type="term" value="F:methylmalonyl-CoA epimerase activity"/>
    <property type="evidence" value="ECO:0007669"/>
    <property type="project" value="TreeGrafter"/>
</dbReference>
<dbReference type="Proteomes" id="UP000051913">
    <property type="component" value="Unassembled WGS sequence"/>
</dbReference>
<proteinExistence type="predicted"/>
<name>A0A0R3KYE9_9BRAD</name>
<dbReference type="GO" id="GO:0046872">
    <property type="term" value="F:metal ion binding"/>
    <property type="evidence" value="ECO:0007669"/>
    <property type="project" value="UniProtKB-KW"/>
</dbReference>
<evidence type="ECO:0000313" key="4">
    <source>
        <dbReference type="Proteomes" id="UP000051913"/>
    </source>
</evidence>
<dbReference type="InterPro" id="IPR029068">
    <property type="entry name" value="Glyas_Bleomycin-R_OHBP_Dase"/>
</dbReference>
<organism evidence="3 4">
    <name type="scientific">Bradyrhizobium valentinum</name>
    <dbReference type="NCBI Taxonomy" id="1518501"/>
    <lineage>
        <taxon>Bacteria</taxon>
        <taxon>Pseudomonadati</taxon>
        <taxon>Pseudomonadota</taxon>
        <taxon>Alphaproteobacteria</taxon>
        <taxon>Hyphomicrobiales</taxon>
        <taxon>Nitrobacteraceae</taxon>
        <taxon>Bradyrhizobium</taxon>
    </lineage>
</organism>
<dbReference type="Pfam" id="PF00903">
    <property type="entry name" value="Glyoxalase"/>
    <property type="match status" value="1"/>
</dbReference>
<dbReference type="InterPro" id="IPR051785">
    <property type="entry name" value="MMCE/EMCE_epimerase"/>
</dbReference>
<dbReference type="RefSeq" id="WP_057850219.1">
    <property type="nucleotide sequence ID" value="NZ_LLXX01000065.1"/>
</dbReference>
<keyword evidence="1" id="KW-0479">Metal-binding</keyword>
<dbReference type="PANTHER" id="PTHR43048">
    <property type="entry name" value="METHYLMALONYL-COA EPIMERASE"/>
    <property type="match status" value="1"/>
</dbReference>
<evidence type="ECO:0000259" key="2">
    <source>
        <dbReference type="PROSITE" id="PS51819"/>
    </source>
</evidence>
<protein>
    <submittedName>
        <fullName evidence="3">Glyoxalase</fullName>
    </submittedName>
</protein>
<comment type="caution">
    <text evidence="3">The sequence shown here is derived from an EMBL/GenBank/DDBJ whole genome shotgun (WGS) entry which is preliminary data.</text>
</comment>
<dbReference type="GO" id="GO:0046491">
    <property type="term" value="P:L-methylmalonyl-CoA metabolic process"/>
    <property type="evidence" value="ECO:0007669"/>
    <property type="project" value="TreeGrafter"/>
</dbReference>